<name>A0AAQ0V845_CITKO</name>
<feature type="region of interest" description="Disordered" evidence="1">
    <location>
        <begin position="210"/>
        <end position="245"/>
    </location>
</feature>
<dbReference type="EMBL" id="JADVNV010000001">
    <property type="protein sequence ID" value="MBJ9866832.1"/>
    <property type="molecule type" value="Genomic_DNA"/>
</dbReference>
<gene>
    <name evidence="3" type="ORF">EGS84_13965</name>
    <name evidence="2" type="ORF">I5687_02570</name>
</gene>
<evidence type="ECO:0000313" key="2">
    <source>
        <dbReference type="EMBL" id="MBJ9866832.1"/>
    </source>
</evidence>
<dbReference type="Proteomes" id="UP000807555">
    <property type="component" value="Unassembled WGS sequence"/>
</dbReference>
<dbReference type="AlphaFoldDB" id="A0AAQ0V845"/>
<protein>
    <recommendedName>
        <fullName evidence="5">Phage protein</fullName>
    </recommendedName>
</protein>
<sequence>MLIRNMLIKYYSAAGGEGGEGGGGGGEGGAPEITPEIQKLIDEQVSAQVSGLKNKNTELLGKLRESTESLKRFDGIDPDAVRSILQRFSDDEEAKLIADGKIDEVLNKRTERLRADVDKQIKAANERADKAEAFSNKFRDRVLADAIRAAAATVGALPEASDDLILRAKGTFQLNDEGEAVAVDANGDVLFGKDGKTPLSPAEWAESLKESAPHLFPRAEGTDAGGHKQQGSGALKRSEMTSADKTAYIRKHGQQAFLRLPK</sequence>
<dbReference type="RefSeq" id="WP_060816038.1">
    <property type="nucleotide sequence ID" value="NZ_ABTEQQ020000001.1"/>
</dbReference>
<reference evidence="3" key="2">
    <citation type="submission" date="2018-10" db="EMBL/GenBank/DDBJ databases">
        <title>FDA dAtabase for Regulatory Grade micrObial Sequences (FDA-ARGOS): Supporting development and validation of Infectious Disease Dx tests.</title>
        <authorList>
            <person name="Campos J."/>
            <person name="Goldberg B."/>
            <person name="Tallon L.J."/>
            <person name="Sadzewicz L."/>
            <person name="Zhao X."/>
            <person name="Vavikolanu K."/>
            <person name="Mehta A."/>
            <person name="Aluvathingal J."/>
            <person name="Nadendla S."/>
            <person name="Geyer C."/>
            <person name="Nandy P."/>
            <person name="Yan Y."/>
            <person name="Sichtig H."/>
        </authorList>
    </citation>
    <scope>NUCLEOTIDE SEQUENCE</scope>
    <source>
        <strain evidence="3">FDAARGOS_526</strain>
    </source>
</reference>
<accession>A0AAQ0V845</accession>
<dbReference type="EMBL" id="RKIT01000002">
    <property type="protein sequence ID" value="RSC17961.1"/>
    <property type="molecule type" value="Genomic_DNA"/>
</dbReference>
<organism evidence="3 4">
    <name type="scientific">Citrobacter koseri</name>
    <name type="common">Citrobacter diversus</name>
    <dbReference type="NCBI Taxonomy" id="545"/>
    <lineage>
        <taxon>Bacteria</taxon>
        <taxon>Pseudomonadati</taxon>
        <taxon>Pseudomonadota</taxon>
        <taxon>Gammaproteobacteria</taxon>
        <taxon>Enterobacterales</taxon>
        <taxon>Enterobacteriaceae</taxon>
        <taxon>Citrobacter</taxon>
    </lineage>
</organism>
<evidence type="ECO:0000313" key="4">
    <source>
        <dbReference type="Proteomes" id="UP000282299"/>
    </source>
</evidence>
<proteinExistence type="predicted"/>
<reference evidence="2" key="3">
    <citation type="submission" date="2020-11" db="EMBL/GenBank/DDBJ databases">
        <title>Enhanced detection system for hospital associated transmission using whole genome sequencing surveillance.</title>
        <authorList>
            <person name="Harrison L.H."/>
            <person name="Van Tyne D."/>
            <person name="Marsh J.W."/>
            <person name="Griffith M.P."/>
            <person name="Snyder D.J."/>
            <person name="Cooper V.S."/>
            <person name="Mustapha M."/>
        </authorList>
    </citation>
    <scope>NUCLEOTIDE SEQUENCE</scope>
    <source>
        <strain evidence="2">CB00014</strain>
    </source>
</reference>
<evidence type="ECO:0000313" key="3">
    <source>
        <dbReference type="EMBL" id="RSC17961.1"/>
    </source>
</evidence>
<dbReference type="Proteomes" id="UP000282299">
    <property type="component" value="Unassembled WGS sequence"/>
</dbReference>
<reference evidence="4" key="1">
    <citation type="submission" date="2018-10" db="EMBL/GenBank/DDBJ databases">
        <title>FDA dAtabase for Regulatory Grade micrObial Sequences (FDA-ARGOS): Supporting development and validation of Infectious Disease Dx tests.</title>
        <authorList>
            <person name="Goldberg B."/>
            <person name="Campos J."/>
            <person name="Tallon L."/>
            <person name="Sadzewicz L."/>
            <person name="Zhao X."/>
            <person name="Vavikolanu K."/>
            <person name="Mehta A."/>
            <person name="Aluvathingal J."/>
            <person name="Nadendla S."/>
            <person name="Geyer C."/>
            <person name="Nandy P."/>
            <person name="Yan Y."/>
            <person name="Sichtig H."/>
        </authorList>
    </citation>
    <scope>NUCLEOTIDE SEQUENCE [LARGE SCALE GENOMIC DNA]</scope>
    <source>
        <strain evidence="4">FDAARGOS_526</strain>
    </source>
</reference>
<comment type="caution">
    <text evidence="3">The sequence shown here is derived from an EMBL/GenBank/DDBJ whole genome shotgun (WGS) entry which is preliminary data.</text>
</comment>
<evidence type="ECO:0000256" key="1">
    <source>
        <dbReference type="SAM" id="MobiDB-lite"/>
    </source>
</evidence>
<evidence type="ECO:0008006" key="5">
    <source>
        <dbReference type="Google" id="ProtNLM"/>
    </source>
</evidence>